<proteinExistence type="predicted"/>
<name>A0A4Z2FK14_9TELE</name>
<feature type="region of interest" description="Disordered" evidence="1">
    <location>
        <begin position="1"/>
        <end position="173"/>
    </location>
</feature>
<keyword evidence="3" id="KW-1185">Reference proteome</keyword>
<feature type="compositionally biased region" description="Polar residues" evidence="1">
    <location>
        <begin position="1"/>
        <end position="18"/>
    </location>
</feature>
<feature type="compositionally biased region" description="Low complexity" evidence="1">
    <location>
        <begin position="113"/>
        <end position="127"/>
    </location>
</feature>
<evidence type="ECO:0000256" key="1">
    <source>
        <dbReference type="SAM" id="MobiDB-lite"/>
    </source>
</evidence>
<comment type="caution">
    <text evidence="2">The sequence shown here is derived from an EMBL/GenBank/DDBJ whole genome shotgun (WGS) entry which is preliminary data.</text>
</comment>
<protein>
    <submittedName>
        <fullName evidence="2">Uncharacterized protein</fullName>
    </submittedName>
</protein>
<evidence type="ECO:0000313" key="2">
    <source>
        <dbReference type="EMBL" id="TNN41305.1"/>
    </source>
</evidence>
<accession>A0A4Z2FK14</accession>
<feature type="compositionally biased region" description="Polar residues" evidence="1">
    <location>
        <begin position="74"/>
        <end position="87"/>
    </location>
</feature>
<evidence type="ECO:0000313" key="3">
    <source>
        <dbReference type="Proteomes" id="UP000314294"/>
    </source>
</evidence>
<dbReference type="AlphaFoldDB" id="A0A4Z2FK14"/>
<dbReference type="EMBL" id="SRLO01001119">
    <property type="protein sequence ID" value="TNN41305.1"/>
    <property type="molecule type" value="Genomic_DNA"/>
</dbReference>
<reference evidence="2 3" key="1">
    <citation type="submission" date="2019-03" db="EMBL/GenBank/DDBJ databases">
        <title>First draft genome of Liparis tanakae, snailfish: a comprehensive survey of snailfish specific genes.</title>
        <authorList>
            <person name="Kim W."/>
            <person name="Song I."/>
            <person name="Jeong J.-H."/>
            <person name="Kim D."/>
            <person name="Kim S."/>
            <person name="Ryu S."/>
            <person name="Song J.Y."/>
            <person name="Lee S.K."/>
        </authorList>
    </citation>
    <scope>NUCLEOTIDE SEQUENCE [LARGE SCALE GENOMIC DNA]</scope>
    <source>
        <tissue evidence="2">Muscle</tissue>
    </source>
</reference>
<feature type="compositionally biased region" description="Polar residues" evidence="1">
    <location>
        <begin position="156"/>
        <end position="167"/>
    </location>
</feature>
<organism evidence="2 3">
    <name type="scientific">Liparis tanakae</name>
    <name type="common">Tanaka's snailfish</name>
    <dbReference type="NCBI Taxonomy" id="230148"/>
    <lineage>
        <taxon>Eukaryota</taxon>
        <taxon>Metazoa</taxon>
        <taxon>Chordata</taxon>
        <taxon>Craniata</taxon>
        <taxon>Vertebrata</taxon>
        <taxon>Euteleostomi</taxon>
        <taxon>Actinopterygii</taxon>
        <taxon>Neopterygii</taxon>
        <taxon>Teleostei</taxon>
        <taxon>Neoteleostei</taxon>
        <taxon>Acanthomorphata</taxon>
        <taxon>Eupercaria</taxon>
        <taxon>Perciformes</taxon>
        <taxon>Cottioidei</taxon>
        <taxon>Cottales</taxon>
        <taxon>Liparidae</taxon>
        <taxon>Liparis</taxon>
    </lineage>
</organism>
<dbReference type="Proteomes" id="UP000314294">
    <property type="component" value="Unassembled WGS sequence"/>
</dbReference>
<feature type="compositionally biased region" description="Polar residues" evidence="1">
    <location>
        <begin position="128"/>
        <end position="139"/>
    </location>
</feature>
<gene>
    <name evidence="2" type="ORF">EYF80_048535</name>
</gene>
<sequence length="251" mass="27939">MDVRKPTQNSQQPRQTNPKAKGVIQSKAGMWDFVSPKNEKRFESGIASSREIVIKAGPPPPSEPQPSVYQPSVNSMKPRQAGYQSPSGYPPKPQQAGYQSQAIYPPKPQQAGYHSSSGYPPSSIYPPKTQQASYQSSSIYPLKPQPRPQPQIRKPTLNSKQAHQTNPEAEGVIQTKAGIPQPSGYRSPSVFQPKPHQPWSPSKHQQHFVTEVEAMIIQELTYQLFHPILRALESLKSFWVVLEAITVLVAK</sequence>
<dbReference type="OrthoDB" id="8962760at2759"/>